<comment type="caution">
    <text evidence="1">The sequence shown here is derived from an EMBL/GenBank/DDBJ whole genome shotgun (WGS) entry which is preliminary data.</text>
</comment>
<dbReference type="NCBIfam" id="TIGR03172">
    <property type="entry name" value="selenium cofactor biosynthesis protein YqeC"/>
    <property type="match status" value="1"/>
</dbReference>
<dbReference type="AlphaFoldDB" id="A0A1S1V6K4"/>
<sequence length="249" mass="27952">MELYRALDMDLDTWEVVSVVGGGGKTSAMFTLARELSEMGRRVLVTTTTAIMMPEREQYDVFLNLSNEGDIDKLFESEPGTVTVLIGNFIREDKLKGIDEELVDKIYERCYFDNIIVEADGSRMKPIKAPREDEPLLPSVTKKLVGVIGLDALGKPVDEETVHRVEIFRSITDSEEGQSIDEETVSRLVIHDKGLFKGGELMERYLLLNKADSEELKAEAREIAKLVEGRNEIKGIIIASLKSGDILKW</sequence>
<dbReference type="RefSeq" id="WP_169817387.1">
    <property type="nucleotide sequence ID" value="NZ_MKIE01000016.1"/>
</dbReference>
<evidence type="ECO:0000313" key="1">
    <source>
        <dbReference type="EMBL" id="OHW61319.1"/>
    </source>
</evidence>
<evidence type="ECO:0008006" key="3">
    <source>
        <dbReference type="Google" id="ProtNLM"/>
    </source>
</evidence>
<accession>A0A1S1V6K4</accession>
<organism evidence="1 2">
    <name type="scientific">Andreesenia angusta</name>
    <dbReference type="NCBI Taxonomy" id="39480"/>
    <lineage>
        <taxon>Bacteria</taxon>
        <taxon>Bacillati</taxon>
        <taxon>Bacillota</taxon>
        <taxon>Tissierellia</taxon>
        <taxon>Tissierellales</taxon>
        <taxon>Gottschalkiaceae</taxon>
        <taxon>Andreesenia</taxon>
    </lineage>
</organism>
<dbReference type="SUPFAM" id="SSF52540">
    <property type="entry name" value="P-loop containing nucleoside triphosphate hydrolases"/>
    <property type="match status" value="1"/>
</dbReference>
<dbReference type="STRING" id="39480.EUAN_23100"/>
<dbReference type="InterPro" id="IPR027417">
    <property type="entry name" value="P-loop_NTPase"/>
</dbReference>
<dbReference type="EMBL" id="MKIE01000016">
    <property type="protein sequence ID" value="OHW61319.1"/>
    <property type="molecule type" value="Genomic_DNA"/>
</dbReference>
<dbReference type="Proteomes" id="UP000180254">
    <property type="component" value="Unassembled WGS sequence"/>
</dbReference>
<name>A0A1S1V6K4_9FIRM</name>
<protein>
    <recommendedName>
        <fullName evidence="3">Selenium-dependent hydroxylase accessory protein YqeC</fullName>
    </recommendedName>
</protein>
<dbReference type="InterPro" id="IPR017587">
    <property type="entry name" value="YqeC"/>
</dbReference>
<dbReference type="Gene3D" id="3.40.50.300">
    <property type="entry name" value="P-loop containing nucleotide triphosphate hydrolases"/>
    <property type="match status" value="1"/>
</dbReference>
<gene>
    <name evidence="1" type="ORF">EUAN_23100</name>
</gene>
<evidence type="ECO:0000313" key="2">
    <source>
        <dbReference type="Proteomes" id="UP000180254"/>
    </source>
</evidence>
<reference evidence="1 2" key="1">
    <citation type="submission" date="2016-09" db="EMBL/GenBank/DDBJ databases">
        <title>Genome sequence of Eubacterium angustum.</title>
        <authorList>
            <person name="Poehlein A."/>
            <person name="Daniel R."/>
        </authorList>
    </citation>
    <scope>NUCLEOTIDE SEQUENCE [LARGE SCALE GENOMIC DNA]</scope>
    <source>
        <strain evidence="1 2">DSM 1989</strain>
    </source>
</reference>
<proteinExistence type="predicted"/>
<keyword evidence="2" id="KW-1185">Reference proteome</keyword>
<dbReference type="Pfam" id="PF19842">
    <property type="entry name" value="YqeC"/>
    <property type="match status" value="1"/>
</dbReference>